<evidence type="ECO:0000313" key="3">
    <source>
        <dbReference type="Proteomes" id="UP001341281"/>
    </source>
</evidence>
<dbReference type="EMBL" id="CP144745">
    <property type="protein sequence ID" value="WVZ49120.1"/>
    <property type="molecule type" value="Genomic_DNA"/>
</dbReference>
<reference evidence="2 3" key="1">
    <citation type="submission" date="2024-02" db="EMBL/GenBank/DDBJ databases">
        <title>High-quality chromosome-scale genome assembly of Pensacola bahiagrass (Paspalum notatum Flugge var. saurae).</title>
        <authorList>
            <person name="Vega J.M."/>
            <person name="Podio M."/>
            <person name="Orjuela J."/>
            <person name="Siena L.A."/>
            <person name="Pessino S.C."/>
            <person name="Combes M.C."/>
            <person name="Mariac C."/>
            <person name="Albertini E."/>
            <person name="Pupilli F."/>
            <person name="Ortiz J.P.A."/>
            <person name="Leblanc O."/>
        </authorList>
    </citation>
    <scope>NUCLEOTIDE SEQUENCE [LARGE SCALE GENOMIC DNA]</scope>
    <source>
        <strain evidence="2">R1</strain>
        <tissue evidence="2">Leaf</tissue>
    </source>
</reference>
<sequence>MRFFARGFGPAAVIGTAAPRAAAAADAGSPRRQRIVGLTHSTLPDPAAAPRPLPPCDQGRFGRPSLH</sequence>
<dbReference type="AlphaFoldDB" id="A0AAQ3PE32"/>
<name>A0AAQ3PE32_PASNO</name>
<proteinExistence type="predicted"/>
<evidence type="ECO:0000313" key="2">
    <source>
        <dbReference type="EMBL" id="WVZ49120.1"/>
    </source>
</evidence>
<protein>
    <submittedName>
        <fullName evidence="2">Uncharacterized protein</fullName>
    </submittedName>
</protein>
<feature type="region of interest" description="Disordered" evidence="1">
    <location>
        <begin position="41"/>
        <end position="67"/>
    </location>
</feature>
<dbReference type="Proteomes" id="UP001341281">
    <property type="component" value="Chromosome 01"/>
</dbReference>
<accession>A0AAQ3PE32</accession>
<keyword evidence="3" id="KW-1185">Reference proteome</keyword>
<evidence type="ECO:0000256" key="1">
    <source>
        <dbReference type="SAM" id="MobiDB-lite"/>
    </source>
</evidence>
<gene>
    <name evidence="2" type="ORF">U9M48_000501</name>
</gene>
<organism evidence="2 3">
    <name type="scientific">Paspalum notatum var. saurae</name>
    <dbReference type="NCBI Taxonomy" id="547442"/>
    <lineage>
        <taxon>Eukaryota</taxon>
        <taxon>Viridiplantae</taxon>
        <taxon>Streptophyta</taxon>
        <taxon>Embryophyta</taxon>
        <taxon>Tracheophyta</taxon>
        <taxon>Spermatophyta</taxon>
        <taxon>Magnoliopsida</taxon>
        <taxon>Liliopsida</taxon>
        <taxon>Poales</taxon>
        <taxon>Poaceae</taxon>
        <taxon>PACMAD clade</taxon>
        <taxon>Panicoideae</taxon>
        <taxon>Andropogonodae</taxon>
        <taxon>Paspaleae</taxon>
        <taxon>Paspalinae</taxon>
        <taxon>Paspalum</taxon>
    </lineage>
</organism>